<proteinExistence type="predicted"/>
<dbReference type="InParanoid" id="A0A5C3PJ61"/>
<keyword evidence="2" id="KW-1185">Reference proteome</keyword>
<dbReference type="EMBL" id="ML211222">
    <property type="protein sequence ID" value="TFK85983.1"/>
    <property type="molecule type" value="Genomic_DNA"/>
</dbReference>
<sequence>MLSVILSDAKPVFLRLATRVFNARGYIPVFKSTTSWSMSLETLELRINISKEQFDFQECFRHITHVLSTLSVRSLRLELRCSNIEHLDEHTDDEVDNSGQKCDPYLEDGYRWYCYTENALLREDLLQRVRDCMQSGPTLRRMTLIWARCEAPRPTRVIGVDLDNPPYSWDRPGNDSDGEYRVGYFW</sequence>
<protein>
    <submittedName>
        <fullName evidence="1">Uncharacterized protein</fullName>
    </submittedName>
</protein>
<gene>
    <name evidence="1" type="ORF">K466DRAFT_600694</name>
</gene>
<dbReference type="AlphaFoldDB" id="A0A5C3PJ61"/>
<evidence type="ECO:0000313" key="2">
    <source>
        <dbReference type="Proteomes" id="UP000308197"/>
    </source>
</evidence>
<reference evidence="1 2" key="1">
    <citation type="journal article" date="2019" name="Nat. Ecol. Evol.">
        <title>Megaphylogeny resolves global patterns of mushroom evolution.</title>
        <authorList>
            <person name="Varga T."/>
            <person name="Krizsan K."/>
            <person name="Foldi C."/>
            <person name="Dima B."/>
            <person name="Sanchez-Garcia M."/>
            <person name="Sanchez-Ramirez S."/>
            <person name="Szollosi G.J."/>
            <person name="Szarkandi J.G."/>
            <person name="Papp V."/>
            <person name="Albert L."/>
            <person name="Andreopoulos W."/>
            <person name="Angelini C."/>
            <person name="Antonin V."/>
            <person name="Barry K.W."/>
            <person name="Bougher N.L."/>
            <person name="Buchanan P."/>
            <person name="Buyck B."/>
            <person name="Bense V."/>
            <person name="Catcheside P."/>
            <person name="Chovatia M."/>
            <person name="Cooper J."/>
            <person name="Damon W."/>
            <person name="Desjardin D."/>
            <person name="Finy P."/>
            <person name="Geml J."/>
            <person name="Haridas S."/>
            <person name="Hughes K."/>
            <person name="Justo A."/>
            <person name="Karasinski D."/>
            <person name="Kautmanova I."/>
            <person name="Kiss B."/>
            <person name="Kocsube S."/>
            <person name="Kotiranta H."/>
            <person name="LaButti K.M."/>
            <person name="Lechner B.E."/>
            <person name="Liimatainen K."/>
            <person name="Lipzen A."/>
            <person name="Lukacs Z."/>
            <person name="Mihaltcheva S."/>
            <person name="Morgado L.N."/>
            <person name="Niskanen T."/>
            <person name="Noordeloos M.E."/>
            <person name="Ohm R.A."/>
            <person name="Ortiz-Santana B."/>
            <person name="Ovrebo C."/>
            <person name="Racz N."/>
            <person name="Riley R."/>
            <person name="Savchenko A."/>
            <person name="Shiryaev A."/>
            <person name="Soop K."/>
            <person name="Spirin V."/>
            <person name="Szebenyi C."/>
            <person name="Tomsovsky M."/>
            <person name="Tulloss R.E."/>
            <person name="Uehling J."/>
            <person name="Grigoriev I.V."/>
            <person name="Vagvolgyi C."/>
            <person name="Papp T."/>
            <person name="Martin F.M."/>
            <person name="Miettinen O."/>
            <person name="Hibbett D.S."/>
            <person name="Nagy L.G."/>
        </authorList>
    </citation>
    <scope>NUCLEOTIDE SEQUENCE [LARGE SCALE GENOMIC DNA]</scope>
    <source>
        <strain evidence="1 2">HHB13444</strain>
    </source>
</reference>
<dbReference type="Proteomes" id="UP000308197">
    <property type="component" value="Unassembled WGS sequence"/>
</dbReference>
<evidence type="ECO:0000313" key="1">
    <source>
        <dbReference type="EMBL" id="TFK85983.1"/>
    </source>
</evidence>
<name>A0A5C3PJ61_9APHY</name>
<organism evidence="1 2">
    <name type="scientific">Polyporus arcularius HHB13444</name>
    <dbReference type="NCBI Taxonomy" id="1314778"/>
    <lineage>
        <taxon>Eukaryota</taxon>
        <taxon>Fungi</taxon>
        <taxon>Dikarya</taxon>
        <taxon>Basidiomycota</taxon>
        <taxon>Agaricomycotina</taxon>
        <taxon>Agaricomycetes</taxon>
        <taxon>Polyporales</taxon>
        <taxon>Polyporaceae</taxon>
        <taxon>Polyporus</taxon>
    </lineage>
</organism>
<accession>A0A5C3PJ61</accession>